<name>A0A8S5QTY1_9CAUD</name>
<organism evidence="1">
    <name type="scientific">Siphoviridae sp. ctUWs1</name>
    <dbReference type="NCBI Taxonomy" id="2826352"/>
    <lineage>
        <taxon>Viruses</taxon>
        <taxon>Duplodnaviria</taxon>
        <taxon>Heunggongvirae</taxon>
        <taxon>Uroviricota</taxon>
        <taxon>Caudoviricetes</taxon>
    </lineage>
</organism>
<accession>A0A8S5QTY1</accession>
<sequence>MVTFRPRRGRYLENGPHAVEVTVAIVSEGRTGRRYTPGETFYVDKVLVQPSAGNALKATENRAIRGDLTDETTLKIMGTGRKWPGGPHSWVKIIKGPPSLEGKTFQQAGEPLTYDASPMTRHFSVRCDTLGTVAK</sequence>
<proteinExistence type="predicted"/>
<evidence type="ECO:0000313" key="1">
    <source>
        <dbReference type="EMBL" id="DAE22544.1"/>
    </source>
</evidence>
<reference evidence="1" key="1">
    <citation type="journal article" date="2021" name="Proc. Natl. Acad. Sci. U.S.A.">
        <title>A Catalog of Tens of Thousands of Viruses from Human Metagenomes Reveals Hidden Associations with Chronic Diseases.</title>
        <authorList>
            <person name="Tisza M.J."/>
            <person name="Buck C.B."/>
        </authorList>
    </citation>
    <scope>NUCLEOTIDE SEQUENCE</scope>
    <source>
        <strain evidence="1">CtUWs1</strain>
    </source>
</reference>
<dbReference type="EMBL" id="BK015734">
    <property type="protein sequence ID" value="DAE22544.1"/>
    <property type="molecule type" value="Genomic_DNA"/>
</dbReference>
<protein>
    <submittedName>
        <fullName evidence="1">Uncharacterized protein</fullName>
    </submittedName>
</protein>